<feature type="chain" id="PRO_5044313886" evidence="2">
    <location>
        <begin position="17"/>
        <end position="116"/>
    </location>
</feature>
<evidence type="ECO:0000313" key="3">
    <source>
        <dbReference type="EMBL" id="KGR07269.1"/>
    </source>
</evidence>
<feature type="transmembrane region" description="Helical" evidence="1">
    <location>
        <begin position="30"/>
        <end position="56"/>
    </location>
</feature>
<evidence type="ECO:0000313" key="4">
    <source>
        <dbReference type="Proteomes" id="UP000030161"/>
    </source>
</evidence>
<dbReference type="AlphaFoldDB" id="A0AB34PPB7"/>
<proteinExistence type="predicted"/>
<organism evidence="3 4">
    <name type="scientific">Candida albicans P78048</name>
    <dbReference type="NCBI Taxonomy" id="1094989"/>
    <lineage>
        <taxon>Eukaryota</taxon>
        <taxon>Fungi</taxon>
        <taxon>Dikarya</taxon>
        <taxon>Ascomycota</taxon>
        <taxon>Saccharomycotina</taxon>
        <taxon>Pichiomycetes</taxon>
        <taxon>Debaryomycetaceae</taxon>
        <taxon>Candida/Lodderomyces clade</taxon>
        <taxon>Candida</taxon>
    </lineage>
</organism>
<keyword evidence="2" id="KW-0732">Signal</keyword>
<evidence type="ECO:0000256" key="2">
    <source>
        <dbReference type="SAM" id="SignalP"/>
    </source>
</evidence>
<dbReference type="Proteomes" id="UP000030161">
    <property type="component" value="Unassembled WGS sequence"/>
</dbReference>
<reference evidence="3 4" key="1">
    <citation type="submission" date="2013-12" db="EMBL/GenBank/DDBJ databases">
        <title>The Genome Sequence of Candida albicans P78048.</title>
        <authorList>
            <consortium name="The Broad Institute Genome Sequencing Platform"/>
            <consortium name="The Broad Institute Genome Sequencing Center for Infectious Disease"/>
            <person name="Cuomo C."/>
            <person name="Bennett R."/>
            <person name="Hirakawa M."/>
            <person name="Noverr M."/>
            <person name="Mitchell A."/>
            <person name="Young S.K."/>
            <person name="Zeng Q."/>
            <person name="Gargeya S."/>
            <person name="Fitzgerald M."/>
            <person name="Abouelleil A."/>
            <person name="Alvarado L."/>
            <person name="Berlin A.M."/>
            <person name="Chapman S.B."/>
            <person name="Dewar J."/>
            <person name="Goldberg J."/>
            <person name="Griggs A."/>
            <person name="Gujja S."/>
            <person name="Hansen M."/>
            <person name="Howarth C."/>
            <person name="Imamovic A."/>
            <person name="Larimer J."/>
            <person name="McCowan C."/>
            <person name="Murphy C."/>
            <person name="Pearson M."/>
            <person name="Priest M."/>
            <person name="Roberts A."/>
            <person name="Saif S."/>
            <person name="Shea T."/>
            <person name="Sykes S."/>
            <person name="Wortman J."/>
            <person name="Nusbaum C."/>
            <person name="Birren B."/>
        </authorList>
    </citation>
    <scope>NUCLEOTIDE SEQUENCE [LARGE SCALE GENOMIC DNA]</scope>
    <source>
        <strain evidence="3 4">P78048</strain>
    </source>
</reference>
<dbReference type="EMBL" id="AJIX01000033">
    <property type="protein sequence ID" value="KGR07269.1"/>
    <property type="molecule type" value="Genomic_DNA"/>
</dbReference>
<comment type="caution">
    <text evidence="3">The sequence shown here is derived from an EMBL/GenBank/DDBJ whole genome shotgun (WGS) entry which is preliminary data.</text>
</comment>
<gene>
    <name evidence="3" type="ORF">MG3_04545</name>
</gene>
<feature type="signal peptide" evidence="2">
    <location>
        <begin position="1"/>
        <end position="16"/>
    </location>
</feature>
<keyword evidence="1" id="KW-0472">Membrane</keyword>
<protein>
    <submittedName>
        <fullName evidence="3">Uncharacterized protein</fullName>
    </submittedName>
</protein>
<sequence>MFLFVIFFFLELKIQLLPTGQKHGIAWHVAYQLVVLISTDIILLTFVDFLFVCLVISKNFNLSVVIVYSIGQFTLYYNNRVRDNFTFYFLSHQKVVSVGFSSPIPFTSTKIYSIIF</sequence>
<keyword evidence="1" id="KW-1133">Transmembrane helix</keyword>
<name>A0AB34PPB7_CANAX</name>
<keyword evidence="1" id="KW-0812">Transmembrane</keyword>
<evidence type="ECO:0000256" key="1">
    <source>
        <dbReference type="SAM" id="Phobius"/>
    </source>
</evidence>
<accession>A0AB34PPB7</accession>